<keyword evidence="3" id="KW-1185">Reference proteome</keyword>
<dbReference type="EMBL" id="JAKROA010000002">
    <property type="protein sequence ID" value="KAL5110375.1"/>
    <property type="molecule type" value="Genomic_DNA"/>
</dbReference>
<feature type="compositionally biased region" description="Polar residues" evidence="1">
    <location>
        <begin position="16"/>
        <end position="36"/>
    </location>
</feature>
<name>A0ABR4QL51_9CEST</name>
<evidence type="ECO:0000313" key="2">
    <source>
        <dbReference type="EMBL" id="KAL5110375.1"/>
    </source>
</evidence>
<feature type="region of interest" description="Disordered" evidence="1">
    <location>
        <begin position="48"/>
        <end position="96"/>
    </location>
</feature>
<feature type="region of interest" description="Disordered" evidence="1">
    <location>
        <begin position="1"/>
        <end position="36"/>
    </location>
</feature>
<evidence type="ECO:0000313" key="3">
    <source>
        <dbReference type="Proteomes" id="UP001651158"/>
    </source>
</evidence>
<feature type="compositionally biased region" description="Low complexity" evidence="1">
    <location>
        <begin position="79"/>
        <end position="91"/>
    </location>
</feature>
<protein>
    <submittedName>
        <fullName evidence="2">Uncharacterized protein</fullName>
    </submittedName>
</protein>
<organism evidence="2 3">
    <name type="scientific">Taenia crassiceps</name>
    <dbReference type="NCBI Taxonomy" id="6207"/>
    <lineage>
        <taxon>Eukaryota</taxon>
        <taxon>Metazoa</taxon>
        <taxon>Spiralia</taxon>
        <taxon>Lophotrochozoa</taxon>
        <taxon>Platyhelminthes</taxon>
        <taxon>Cestoda</taxon>
        <taxon>Eucestoda</taxon>
        <taxon>Cyclophyllidea</taxon>
        <taxon>Taeniidae</taxon>
        <taxon>Taenia</taxon>
    </lineage>
</organism>
<sequence length="219" mass="24584">MWLNPFHTTNHFDRSGNPSSESIYSTQHSTCNNQDGLQRSNSSGWHFWQFRNQPHPGADPAIHEPTLPGNGAISHSIPSSRFRNSQSLSSNHLEPVSHIQDPAEEVPHCSSLLHDYRPSLLTESCLDFLQSDCTFDNQYASVEAGKRKNGSLSGSLIADFTKDWSPLAVYHVDDNVRKEQTQSASIQTENINSAWEHSQGKVRPTAPTRLRPHYQDPLI</sequence>
<gene>
    <name evidence="2" type="ORF">TcWFU_005284</name>
</gene>
<proteinExistence type="predicted"/>
<reference evidence="2 3" key="1">
    <citation type="journal article" date="2022" name="Front. Cell. Infect. Microbiol.">
        <title>The Genomes of Two Strains of Taenia crassiceps the Animal Model for the Study of Human Cysticercosis.</title>
        <authorList>
            <person name="Bobes R.J."/>
            <person name="Estrada K."/>
            <person name="Rios-Valencia D.G."/>
            <person name="Calderon-Gallegos A."/>
            <person name="de la Torre P."/>
            <person name="Carrero J.C."/>
            <person name="Sanchez-Flores A."/>
            <person name="Laclette J.P."/>
        </authorList>
    </citation>
    <scope>NUCLEOTIDE SEQUENCE [LARGE SCALE GENOMIC DNA]</scope>
    <source>
        <strain evidence="2">WFUcys</strain>
    </source>
</reference>
<feature type="region of interest" description="Disordered" evidence="1">
    <location>
        <begin position="189"/>
        <end position="219"/>
    </location>
</feature>
<evidence type="ECO:0000256" key="1">
    <source>
        <dbReference type="SAM" id="MobiDB-lite"/>
    </source>
</evidence>
<dbReference type="Proteomes" id="UP001651158">
    <property type="component" value="Unassembled WGS sequence"/>
</dbReference>
<accession>A0ABR4QL51</accession>
<comment type="caution">
    <text evidence="2">The sequence shown here is derived from an EMBL/GenBank/DDBJ whole genome shotgun (WGS) entry which is preliminary data.</text>
</comment>